<gene>
    <name evidence="7" type="ORF">G6F51_006917</name>
</gene>
<sequence length="311" mass="35408">MPVTRKSTTNKSEKKQTPVKAQEKKQNTVKTQEKKPAAKKQVTKVAVKEPAKKAAAATKKPTKKAEPKELESSDEEEEEKDSEDEEEFDEEQEEALRKKILGDLASSSEGEDSSDDEDLIGKNEDVVALDDKKMKESMEETKKTFDKKQAQSKKVADTSNRSVIYLGRIPHGFYEKEMKAYFEQFGKVTRLRLSRNRKTGASRHFGFIEFKEAEVAEIVAETMHNYLLFGHLLQCKVIPSESVHPELFKGAGKNFKVRNHRARNIQVQNRKRSGEELKAQHDKLRKTEGRIRDSLKAAGISYEFPGYDAKA</sequence>
<dbReference type="EMBL" id="JAANIT010000983">
    <property type="protein sequence ID" value="KAG1543031.1"/>
    <property type="molecule type" value="Genomic_DNA"/>
</dbReference>
<organism evidence="7 8">
    <name type="scientific">Rhizopus oryzae</name>
    <name type="common">Mucormycosis agent</name>
    <name type="synonym">Rhizopus arrhizus var. delemar</name>
    <dbReference type="NCBI Taxonomy" id="64495"/>
    <lineage>
        <taxon>Eukaryota</taxon>
        <taxon>Fungi</taxon>
        <taxon>Fungi incertae sedis</taxon>
        <taxon>Mucoromycota</taxon>
        <taxon>Mucoromycotina</taxon>
        <taxon>Mucoromycetes</taxon>
        <taxon>Mucorales</taxon>
        <taxon>Mucorineae</taxon>
        <taxon>Rhizopodaceae</taxon>
        <taxon>Rhizopus</taxon>
    </lineage>
</organism>
<dbReference type="SUPFAM" id="SSF54928">
    <property type="entry name" value="RNA-binding domain, RBD"/>
    <property type="match status" value="1"/>
</dbReference>
<dbReference type="Pfam" id="PF00076">
    <property type="entry name" value="RRM_1"/>
    <property type="match status" value="1"/>
</dbReference>
<feature type="compositionally biased region" description="Acidic residues" evidence="5">
    <location>
        <begin position="109"/>
        <end position="118"/>
    </location>
</feature>
<dbReference type="GO" id="GO:0003723">
    <property type="term" value="F:RNA binding"/>
    <property type="evidence" value="ECO:0007669"/>
    <property type="project" value="UniProtKB-UniRule"/>
</dbReference>
<dbReference type="OrthoDB" id="21467at2759"/>
<feature type="compositionally biased region" description="Acidic residues" evidence="5">
    <location>
        <begin position="72"/>
        <end position="93"/>
    </location>
</feature>
<evidence type="ECO:0000313" key="7">
    <source>
        <dbReference type="EMBL" id="KAG1543031.1"/>
    </source>
</evidence>
<feature type="compositionally biased region" description="Polar residues" evidence="5">
    <location>
        <begin position="1"/>
        <end position="10"/>
    </location>
</feature>
<name>A0A9P6YAJ7_RHIOR</name>
<dbReference type="SMART" id="SM00360">
    <property type="entry name" value="RRM"/>
    <property type="match status" value="1"/>
</dbReference>
<reference evidence="7" key="1">
    <citation type="journal article" date="2020" name="Microb. Genom.">
        <title>Genetic diversity of clinical and environmental Mucorales isolates obtained from an investigation of mucormycosis cases among solid organ transplant recipients.</title>
        <authorList>
            <person name="Nguyen M.H."/>
            <person name="Kaul D."/>
            <person name="Muto C."/>
            <person name="Cheng S.J."/>
            <person name="Richter R.A."/>
            <person name="Bruno V.M."/>
            <person name="Liu G."/>
            <person name="Beyhan S."/>
            <person name="Sundermann A.J."/>
            <person name="Mounaud S."/>
            <person name="Pasculle A.W."/>
            <person name="Nierman W.C."/>
            <person name="Driscoll E."/>
            <person name="Cumbie R."/>
            <person name="Clancy C.J."/>
            <person name="Dupont C.L."/>
        </authorList>
    </citation>
    <scope>NUCLEOTIDE SEQUENCE</scope>
    <source>
        <strain evidence="7">GL16</strain>
    </source>
</reference>
<evidence type="ECO:0000256" key="4">
    <source>
        <dbReference type="PROSITE-ProRule" id="PRU00176"/>
    </source>
</evidence>
<dbReference type="InterPro" id="IPR000504">
    <property type="entry name" value="RRM_dom"/>
</dbReference>
<comment type="caution">
    <text evidence="7">The sequence shown here is derived from an EMBL/GenBank/DDBJ whole genome shotgun (WGS) entry which is preliminary data.</text>
</comment>
<dbReference type="InterPro" id="IPR035979">
    <property type="entry name" value="RBD_domain_sf"/>
</dbReference>
<dbReference type="PROSITE" id="PS50102">
    <property type="entry name" value="RRM"/>
    <property type="match status" value="1"/>
</dbReference>
<evidence type="ECO:0000256" key="3">
    <source>
        <dbReference type="ARBA" id="ARBA00023242"/>
    </source>
</evidence>
<evidence type="ECO:0000256" key="5">
    <source>
        <dbReference type="SAM" id="MobiDB-lite"/>
    </source>
</evidence>
<dbReference type="AlphaFoldDB" id="A0A9P6YAJ7"/>
<protein>
    <recommendedName>
        <fullName evidence="6">RRM domain-containing protein</fullName>
    </recommendedName>
</protein>
<dbReference type="CDD" id="cd12307">
    <property type="entry name" value="RRM_NIFK_like"/>
    <property type="match status" value="1"/>
</dbReference>
<keyword evidence="2 4" id="KW-0694">RNA-binding</keyword>
<keyword evidence="3" id="KW-0539">Nucleus</keyword>
<feature type="region of interest" description="Disordered" evidence="5">
    <location>
        <begin position="1"/>
        <end position="125"/>
    </location>
</feature>
<dbReference type="InterPro" id="IPR012677">
    <property type="entry name" value="Nucleotide-bd_a/b_plait_sf"/>
</dbReference>
<proteinExistence type="predicted"/>
<evidence type="ECO:0000256" key="2">
    <source>
        <dbReference type="ARBA" id="ARBA00022884"/>
    </source>
</evidence>
<dbReference type="GO" id="GO:0005730">
    <property type="term" value="C:nucleolus"/>
    <property type="evidence" value="ECO:0007669"/>
    <property type="project" value="UniProtKB-SubCell"/>
</dbReference>
<dbReference type="Gene3D" id="3.30.70.330">
    <property type="match status" value="1"/>
</dbReference>
<evidence type="ECO:0000259" key="6">
    <source>
        <dbReference type="PROSITE" id="PS50102"/>
    </source>
</evidence>
<comment type="subcellular location">
    <subcellularLocation>
        <location evidence="1">Nucleus</location>
        <location evidence="1">Nucleolus</location>
    </subcellularLocation>
</comment>
<dbReference type="PANTHER" id="PTHR46754">
    <property type="entry name" value="MKI67 FHA DOMAIN-INTERACTING NUCLEOLAR PHOSPHOPROTEIN"/>
    <property type="match status" value="1"/>
</dbReference>
<evidence type="ECO:0000256" key="1">
    <source>
        <dbReference type="ARBA" id="ARBA00004604"/>
    </source>
</evidence>
<feature type="compositionally biased region" description="Basic and acidic residues" evidence="5">
    <location>
        <begin position="11"/>
        <end position="36"/>
    </location>
</feature>
<feature type="domain" description="RRM" evidence="6">
    <location>
        <begin position="162"/>
        <end position="240"/>
    </location>
</feature>
<dbReference type="Proteomes" id="UP000717996">
    <property type="component" value="Unassembled WGS sequence"/>
</dbReference>
<evidence type="ECO:0000313" key="8">
    <source>
        <dbReference type="Proteomes" id="UP000717996"/>
    </source>
</evidence>
<dbReference type="OMA" id="WKGANKR"/>
<accession>A0A9P6YAJ7</accession>